<keyword evidence="3" id="KW-1185">Reference proteome</keyword>
<dbReference type="AlphaFoldDB" id="A0A6N7Q096"/>
<comment type="caution">
    <text evidence="2">The sequence shown here is derived from an EMBL/GenBank/DDBJ whole genome shotgun (WGS) entry which is preliminary data.</text>
</comment>
<evidence type="ECO:0000313" key="2">
    <source>
        <dbReference type="EMBL" id="MRG95955.1"/>
    </source>
</evidence>
<name>A0A6N7Q096_9BACT</name>
<dbReference type="Proteomes" id="UP000440224">
    <property type="component" value="Unassembled WGS sequence"/>
</dbReference>
<evidence type="ECO:0000313" key="3">
    <source>
        <dbReference type="Proteomes" id="UP000440224"/>
    </source>
</evidence>
<protein>
    <submittedName>
        <fullName evidence="2">Uncharacterized protein</fullName>
    </submittedName>
</protein>
<evidence type="ECO:0000256" key="1">
    <source>
        <dbReference type="SAM" id="MobiDB-lite"/>
    </source>
</evidence>
<feature type="region of interest" description="Disordered" evidence="1">
    <location>
        <begin position="39"/>
        <end position="60"/>
    </location>
</feature>
<accession>A0A6N7Q096</accession>
<proteinExistence type="predicted"/>
<organism evidence="2 3">
    <name type="scientific">Polyangium spumosum</name>
    <dbReference type="NCBI Taxonomy" id="889282"/>
    <lineage>
        <taxon>Bacteria</taxon>
        <taxon>Pseudomonadati</taxon>
        <taxon>Myxococcota</taxon>
        <taxon>Polyangia</taxon>
        <taxon>Polyangiales</taxon>
        <taxon>Polyangiaceae</taxon>
        <taxon>Polyangium</taxon>
    </lineage>
</organism>
<reference evidence="2 3" key="1">
    <citation type="submission" date="2019-10" db="EMBL/GenBank/DDBJ databases">
        <title>A soil myxobacterium in the family Polyangiaceae.</title>
        <authorList>
            <person name="Li Y."/>
            <person name="Wang J."/>
        </authorList>
    </citation>
    <scope>NUCLEOTIDE SEQUENCE [LARGE SCALE GENOMIC DNA]</scope>
    <source>
        <strain evidence="2 3">DSM 14734</strain>
    </source>
</reference>
<dbReference type="EMBL" id="WJIE01000009">
    <property type="protein sequence ID" value="MRG95955.1"/>
    <property type="molecule type" value="Genomic_DNA"/>
</dbReference>
<gene>
    <name evidence="2" type="ORF">GF068_29150</name>
</gene>
<dbReference type="RefSeq" id="WP_153822757.1">
    <property type="nucleotide sequence ID" value="NZ_WJIE01000009.1"/>
</dbReference>
<feature type="compositionally biased region" description="Low complexity" evidence="1">
    <location>
        <begin position="48"/>
        <end position="60"/>
    </location>
</feature>
<sequence length="60" mass="6393">MSGEEPRYELIEGELCETEAPTDAHKKALRKLLAFIAPFDGPSSVANEPPGGEDPTPGEP</sequence>